<keyword evidence="2" id="KW-1185">Reference proteome</keyword>
<organism evidence="1 2">
    <name type="scientific">Thiobacillus sedimenti</name>
    <dbReference type="NCBI Taxonomy" id="3110231"/>
    <lineage>
        <taxon>Bacteria</taxon>
        <taxon>Pseudomonadati</taxon>
        <taxon>Pseudomonadota</taxon>
        <taxon>Betaproteobacteria</taxon>
        <taxon>Nitrosomonadales</taxon>
        <taxon>Thiobacillaceae</taxon>
        <taxon>Thiobacillus</taxon>
    </lineage>
</organism>
<dbReference type="RefSeq" id="WP_324779611.1">
    <property type="nucleotide sequence ID" value="NZ_CP141769.1"/>
</dbReference>
<sequence length="142" mass="16102">MEERFYREQEIARLPDFLPAATYNLAHTLLARAGTCLFVPIRSMQYMAVLDAEEFIFVDSQNRAWVELAWQHFRPQARASLDERVPFEVVHYLPQAAETMKRLPAEFHQALLLLAGRQKPDTPATVLTLHAGAKAPPDDTAG</sequence>
<dbReference type="EMBL" id="CP141769">
    <property type="protein sequence ID" value="WRS39080.1"/>
    <property type="molecule type" value="Genomic_DNA"/>
</dbReference>
<accession>A0ABZ1CJ35</accession>
<proteinExistence type="predicted"/>
<name>A0ABZ1CJ35_9PROT</name>
<evidence type="ECO:0000313" key="2">
    <source>
        <dbReference type="Proteomes" id="UP001334732"/>
    </source>
</evidence>
<gene>
    <name evidence="1" type="ORF">VA613_13875</name>
</gene>
<dbReference type="Proteomes" id="UP001334732">
    <property type="component" value="Chromosome"/>
</dbReference>
<reference evidence="1 2" key="1">
    <citation type="submission" date="2023-12" db="EMBL/GenBank/DDBJ databases">
        <title>Thiobacillus sedimentum sp. nov., a chemolithoautotrophic sulfur-oxidizing bacterium isolated from freshwater sediment.</title>
        <authorList>
            <person name="Luo J."/>
            <person name="Dai C."/>
        </authorList>
    </citation>
    <scope>NUCLEOTIDE SEQUENCE [LARGE SCALE GENOMIC DNA]</scope>
    <source>
        <strain evidence="1 2">SCUT-2</strain>
    </source>
</reference>
<protein>
    <submittedName>
        <fullName evidence="1">Uncharacterized protein</fullName>
    </submittedName>
</protein>
<evidence type="ECO:0000313" key="1">
    <source>
        <dbReference type="EMBL" id="WRS39080.1"/>
    </source>
</evidence>